<gene>
    <name evidence="3" type="ORF">ENN04_00690</name>
</gene>
<protein>
    <submittedName>
        <fullName evidence="3">DUF4878 domain-containing protein</fullName>
    </submittedName>
</protein>
<evidence type="ECO:0000259" key="2">
    <source>
        <dbReference type="Pfam" id="PF12870"/>
    </source>
</evidence>
<dbReference type="Gene3D" id="3.10.450.50">
    <property type="match status" value="1"/>
</dbReference>
<dbReference type="EMBL" id="DSAC01000010">
    <property type="protein sequence ID" value="HHO73146.1"/>
    <property type="molecule type" value="Genomic_DNA"/>
</dbReference>
<accession>A0A7C5SYK1</accession>
<evidence type="ECO:0000313" key="3">
    <source>
        <dbReference type="EMBL" id="HHO73146.1"/>
    </source>
</evidence>
<feature type="signal peptide" evidence="1">
    <location>
        <begin position="1"/>
        <end position="19"/>
    </location>
</feature>
<feature type="chain" id="PRO_5027974919" evidence="1">
    <location>
        <begin position="20"/>
        <end position="142"/>
    </location>
</feature>
<proteinExistence type="predicted"/>
<organism evidence="3">
    <name type="scientific">Thermocrinis ruber</name>
    <dbReference type="NCBI Taxonomy" id="75906"/>
    <lineage>
        <taxon>Bacteria</taxon>
        <taxon>Pseudomonadati</taxon>
        <taxon>Aquificota</taxon>
        <taxon>Aquificia</taxon>
        <taxon>Aquificales</taxon>
        <taxon>Aquificaceae</taxon>
        <taxon>Thermocrinis</taxon>
    </lineage>
</organism>
<comment type="caution">
    <text evidence="3">The sequence shown here is derived from an EMBL/GenBank/DDBJ whole genome shotgun (WGS) entry which is preliminary data.</text>
</comment>
<feature type="domain" description="DUF4878" evidence="2">
    <location>
        <begin position="26"/>
        <end position="136"/>
    </location>
</feature>
<keyword evidence="1" id="KW-0732">Signal</keyword>
<name>A0A7C5SYK1_9AQUI</name>
<reference evidence="3" key="1">
    <citation type="journal article" date="2020" name="mSystems">
        <title>Genome- and Community-Level Interaction Insights into Carbon Utilization and Element Cycling Functions of Hydrothermarchaeota in Hydrothermal Sediment.</title>
        <authorList>
            <person name="Zhou Z."/>
            <person name="Liu Y."/>
            <person name="Xu W."/>
            <person name="Pan J."/>
            <person name="Luo Z.H."/>
            <person name="Li M."/>
        </authorList>
    </citation>
    <scope>NUCLEOTIDE SEQUENCE [LARGE SCALE GENOMIC DNA]</scope>
    <source>
        <strain evidence="3">SpSt-114</strain>
    </source>
</reference>
<dbReference type="InterPro" id="IPR024267">
    <property type="entry name" value="DUF4878"/>
</dbReference>
<evidence type="ECO:0000256" key="1">
    <source>
        <dbReference type="SAM" id="SignalP"/>
    </source>
</evidence>
<sequence>MKKVAVILAVVLAGFFVFRACGTSPEEASEGTVKEFISAIKDGDGKEAVKLLYPPFRDALVQDVKLPLQLTEMKPSEMLACILSSMGGNIKKVKVLDAKAIDDKHGEVLVKVIDKNGMEKILAFITIKDEKRWKIASISNVK</sequence>
<dbReference type="AlphaFoldDB" id="A0A7C5SYK1"/>
<dbReference type="Pfam" id="PF12870">
    <property type="entry name" value="DUF4878"/>
    <property type="match status" value="1"/>
</dbReference>